<name>W7QQD5_9ALTE</name>
<dbReference type="InterPro" id="IPR001296">
    <property type="entry name" value="Glyco_trans_1"/>
</dbReference>
<feature type="domain" description="Glycosyl transferase family 1" evidence="1">
    <location>
        <begin position="172"/>
        <end position="342"/>
    </location>
</feature>
<dbReference type="InterPro" id="IPR050194">
    <property type="entry name" value="Glycosyltransferase_grp1"/>
</dbReference>
<keyword evidence="2" id="KW-0808">Transferase</keyword>
<dbReference type="AlphaFoldDB" id="W7QQD5"/>
<dbReference type="eggNOG" id="COG0438">
    <property type="taxonomic scope" value="Bacteria"/>
</dbReference>
<comment type="caution">
    <text evidence="2">The sequence shown here is derived from an EMBL/GenBank/DDBJ whole genome shotgun (WGS) entry which is preliminary data.</text>
</comment>
<evidence type="ECO:0000313" key="2">
    <source>
        <dbReference type="EMBL" id="EWH11187.1"/>
    </source>
</evidence>
<keyword evidence="3" id="KW-1185">Reference proteome</keyword>
<dbReference type="Pfam" id="PF00534">
    <property type="entry name" value="Glycos_transf_1"/>
    <property type="match status" value="1"/>
</dbReference>
<dbReference type="PANTHER" id="PTHR45947">
    <property type="entry name" value="SULFOQUINOVOSYL TRANSFERASE SQD2"/>
    <property type="match status" value="1"/>
</dbReference>
<dbReference type="Gene3D" id="3.40.50.2000">
    <property type="entry name" value="Glycogen Phosphorylase B"/>
    <property type="match status" value="2"/>
</dbReference>
<dbReference type="STRING" id="1328313.DS2_05000"/>
<dbReference type="RefSeq" id="WP_200870120.1">
    <property type="nucleotide sequence ID" value="NZ_ARZY01000006.1"/>
</dbReference>
<dbReference type="CDD" id="cd03801">
    <property type="entry name" value="GT4_PimA-like"/>
    <property type="match status" value="1"/>
</dbReference>
<protein>
    <submittedName>
        <fullName evidence="2">Glycosyltransferase family 4 domain-containing protein</fullName>
    </submittedName>
</protein>
<dbReference type="GO" id="GO:0016757">
    <property type="term" value="F:glycosyltransferase activity"/>
    <property type="evidence" value="ECO:0007669"/>
    <property type="project" value="InterPro"/>
</dbReference>
<organism evidence="2 3">
    <name type="scientific">Catenovulum agarivorans DS-2</name>
    <dbReference type="NCBI Taxonomy" id="1328313"/>
    <lineage>
        <taxon>Bacteria</taxon>
        <taxon>Pseudomonadati</taxon>
        <taxon>Pseudomonadota</taxon>
        <taxon>Gammaproteobacteria</taxon>
        <taxon>Alteromonadales</taxon>
        <taxon>Alteromonadaceae</taxon>
        <taxon>Catenovulum</taxon>
    </lineage>
</organism>
<reference evidence="2 3" key="1">
    <citation type="journal article" date="2014" name="Genome Announc.">
        <title>Draft Genome Sequence of the Agar-Degrading Bacterium Catenovulum sp. Strain DS-2, Isolated from Intestines of Haliotis diversicolor.</title>
        <authorList>
            <person name="Shan D."/>
            <person name="Li X."/>
            <person name="Gu Z."/>
            <person name="Wei G."/>
            <person name="Gao Z."/>
            <person name="Shao Z."/>
        </authorList>
    </citation>
    <scope>NUCLEOTIDE SEQUENCE [LARGE SCALE GENOMIC DNA]</scope>
    <source>
        <strain evidence="2 3">DS-2</strain>
    </source>
</reference>
<accession>W7QQD5</accession>
<sequence>MSLPSQTQSMNSHSQIKQQISECQVILGNSNKRFSGVTSTMLATAQVQHEQIALCVLGKHHVPKSLLAVNFWQAARWLQQSKTDSQVRVFHARRNDEMIQALLLKYVFGIALKIVFTSTAQRQHSKFTRWLMDKMDAVISTNSAAASYLAFAPDALIPHGVDHKKFSPVIDRTELREQLGRPRLHMAGIFGRVRRQKGIHLFVQACIETCQQQADFQAVICGAYDDQEYVEQLKQQIAQAKLSHRIKFLGEQPFSQVVKWMQACDIVCALSENEGFGLTVLEAMSCGAAVIATRAGAWPDIIRNGQNGVLVNVNAQAEITNALQTLASQAKLRMAFSVSARQTVLNHYRIESEALALCELYQNLLKQA</sequence>
<evidence type="ECO:0000259" key="1">
    <source>
        <dbReference type="Pfam" id="PF00534"/>
    </source>
</evidence>
<dbReference type="EMBL" id="ARZY01000006">
    <property type="protein sequence ID" value="EWH11187.1"/>
    <property type="molecule type" value="Genomic_DNA"/>
</dbReference>
<gene>
    <name evidence="2" type="ORF">DS2_05000</name>
</gene>
<proteinExistence type="predicted"/>
<dbReference type="PANTHER" id="PTHR45947:SF14">
    <property type="entry name" value="SLL1723 PROTEIN"/>
    <property type="match status" value="1"/>
</dbReference>
<dbReference type="SUPFAM" id="SSF53756">
    <property type="entry name" value="UDP-Glycosyltransferase/glycogen phosphorylase"/>
    <property type="match status" value="1"/>
</dbReference>
<evidence type="ECO:0000313" key="3">
    <source>
        <dbReference type="Proteomes" id="UP000019276"/>
    </source>
</evidence>
<dbReference type="Proteomes" id="UP000019276">
    <property type="component" value="Unassembled WGS sequence"/>
</dbReference>